<dbReference type="Proteomes" id="UP000013827">
    <property type="component" value="Unassembled WGS sequence"/>
</dbReference>
<dbReference type="KEGG" id="ehx:EMIHUDRAFT_451573"/>
<dbReference type="HOGENOM" id="CLU_706835_0_0_1"/>
<dbReference type="RefSeq" id="XP_005768377.1">
    <property type="nucleotide sequence ID" value="XM_005768320.1"/>
</dbReference>
<dbReference type="PaxDb" id="2903-EOD15948"/>
<dbReference type="SUPFAM" id="SSF81606">
    <property type="entry name" value="PP2C-like"/>
    <property type="match status" value="1"/>
</dbReference>
<dbReference type="EnsemblProtists" id="EOD15948">
    <property type="protein sequence ID" value="EOD15948"/>
    <property type="gene ID" value="EMIHUDRAFT_451573"/>
</dbReference>
<dbReference type="InterPro" id="IPR015655">
    <property type="entry name" value="PP2C"/>
</dbReference>
<dbReference type="GO" id="GO:0004722">
    <property type="term" value="F:protein serine/threonine phosphatase activity"/>
    <property type="evidence" value="ECO:0007669"/>
    <property type="project" value="InterPro"/>
</dbReference>
<feature type="coiled-coil region" evidence="1">
    <location>
        <begin position="56"/>
        <end position="86"/>
    </location>
</feature>
<keyword evidence="4" id="KW-1185">Reference proteome</keyword>
<evidence type="ECO:0000259" key="2">
    <source>
        <dbReference type="PROSITE" id="PS51746"/>
    </source>
</evidence>
<dbReference type="PANTHER" id="PTHR47992">
    <property type="entry name" value="PROTEIN PHOSPHATASE"/>
    <property type="match status" value="1"/>
</dbReference>
<protein>
    <recommendedName>
        <fullName evidence="2">PPM-type phosphatase domain-containing protein</fullName>
    </recommendedName>
</protein>
<reference evidence="3" key="2">
    <citation type="submission" date="2024-10" db="UniProtKB">
        <authorList>
            <consortium name="EnsemblProtists"/>
        </authorList>
    </citation>
    <scope>IDENTIFICATION</scope>
</reference>
<dbReference type="eggNOG" id="ENOG502S9VW">
    <property type="taxonomic scope" value="Eukaryota"/>
</dbReference>
<accession>A0A0D3IXG3</accession>
<dbReference type="STRING" id="2903.R1C0A8"/>
<proteinExistence type="predicted"/>
<dbReference type="InterPro" id="IPR001932">
    <property type="entry name" value="PPM-type_phosphatase-like_dom"/>
</dbReference>
<keyword evidence="1" id="KW-0175">Coiled coil</keyword>
<dbReference type="Gene3D" id="3.60.40.10">
    <property type="entry name" value="PPM-type phosphatase domain"/>
    <property type="match status" value="2"/>
</dbReference>
<dbReference type="InterPro" id="IPR036457">
    <property type="entry name" value="PPM-type-like_dom_sf"/>
</dbReference>
<dbReference type="PROSITE" id="PS51746">
    <property type="entry name" value="PPM_2"/>
    <property type="match status" value="1"/>
</dbReference>
<feature type="domain" description="PPM-type phosphatase" evidence="2">
    <location>
        <begin position="60"/>
        <end position="378"/>
    </location>
</feature>
<evidence type="ECO:0000313" key="4">
    <source>
        <dbReference type="Proteomes" id="UP000013827"/>
    </source>
</evidence>
<organism evidence="3 4">
    <name type="scientific">Emiliania huxleyi (strain CCMP1516)</name>
    <dbReference type="NCBI Taxonomy" id="280463"/>
    <lineage>
        <taxon>Eukaryota</taxon>
        <taxon>Haptista</taxon>
        <taxon>Haptophyta</taxon>
        <taxon>Prymnesiophyceae</taxon>
        <taxon>Isochrysidales</taxon>
        <taxon>Noelaerhabdaceae</taxon>
        <taxon>Emiliania</taxon>
    </lineage>
</organism>
<dbReference type="AlphaFoldDB" id="A0A0D3IXG3"/>
<dbReference type="Pfam" id="PF00481">
    <property type="entry name" value="PP2C"/>
    <property type="match status" value="1"/>
</dbReference>
<name>A0A0D3IXG3_EMIH1</name>
<evidence type="ECO:0000256" key="1">
    <source>
        <dbReference type="SAM" id="Coils"/>
    </source>
</evidence>
<dbReference type="SMART" id="SM00332">
    <property type="entry name" value="PP2Cc"/>
    <property type="match status" value="1"/>
</dbReference>
<reference evidence="4" key="1">
    <citation type="journal article" date="2013" name="Nature">
        <title>Pan genome of the phytoplankton Emiliania underpins its global distribution.</title>
        <authorList>
            <person name="Read B.A."/>
            <person name="Kegel J."/>
            <person name="Klute M.J."/>
            <person name="Kuo A."/>
            <person name="Lefebvre S.C."/>
            <person name="Maumus F."/>
            <person name="Mayer C."/>
            <person name="Miller J."/>
            <person name="Monier A."/>
            <person name="Salamov A."/>
            <person name="Young J."/>
            <person name="Aguilar M."/>
            <person name="Claverie J.M."/>
            <person name="Frickenhaus S."/>
            <person name="Gonzalez K."/>
            <person name="Herman E.K."/>
            <person name="Lin Y.C."/>
            <person name="Napier J."/>
            <person name="Ogata H."/>
            <person name="Sarno A.F."/>
            <person name="Shmutz J."/>
            <person name="Schroeder D."/>
            <person name="de Vargas C."/>
            <person name="Verret F."/>
            <person name="von Dassow P."/>
            <person name="Valentin K."/>
            <person name="Van de Peer Y."/>
            <person name="Wheeler G."/>
            <person name="Dacks J.B."/>
            <person name="Delwiche C.F."/>
            <person name="Dyhrman S.T."/>
            <person name="Glockner G."/>
            <person name="John U."/>
            <person name="Richards T."/>
            <person name="Worden A.Z."/>
            <person name="Zhang X."/>
            <person name="Grigoriev I.V."/>
            <person name="Allen A.E."/>
            <person name="Bidle K."/>
            <person name="Borodovsky M."/>
            <person name="Bowler C."/>
            <person name="Brownlee C."/>
            <person name="Cock J.M."/>
            <person name="Elias M."/>
            <person name="Gladyshev V.N."/>
            <person name="Groth M."/>
            <person name="Guda C."/>
            <person name="Hadaegh A."/>
            <person name="Iglesias-Rodriguez M.D."/>
            <person name="Jenkins J."/>
            <person name="Jones B.M."/>
            <person name="Lawson T."/>
            <person name="Leese F."/>
            <person name="Lindquist E."/>
            <person name="Lobanov A."/>
            <person name="Lomsadze A."/>
            <person name="Malik S.B."/>
            <person name="Marsh M.E."/>
            <person name="Mackinder L."/>
            <person name="Mock T."/>
            <person name="Mueller-Roeber B."/>
            <person name="Pagarete A."/>
            <person name="Parker M."/>
            <person name="Probert I."/>
            <person name="Quesneville H."/>
            <person name="Raines C."/>
            <person name="Rensing S.A."/>
            <person name="Riano-Pachon D.M."/>
            <person name="Richier S."/>
            <person name="Rokitta S."/>
            <person name="Shiraiwa Y."/>
            <person name="Soanes D.M."/>
            <person name="van der Giezen M."/>
            <person name="Wahlund T.M."/>
            <person name="Williams B."/>
            <person name="Wilson W."/>
            <person name="Wolfe G."/>
            <person name="Wurch L.L."/>
        </authorList>
    </citation>
    <scope>NUCLEOTIDE SEQUENCE</scope>
</reference>
<evidence type="ECO:0000313" key="3">
    <source>
        <dbReference type="EnsemblProtists" id="EOD15948"/>
    </source>
</evidence>
<sequence length="391" mass="40964">MTLALGADDALVMSLRERFAALAAASASNVASQTAAGETALVSIRESDATSDSDSEDDLRAALEEAAAARREKEAARREREAASEAATDATFVASCGGGTLVWGVLDGHGPENGRIASWAGAAALKEYFLGNVAALEEEPEEAMTSAFKAAHDGIGAALRAKYGPGNSAEDGTSSSLESVSYLLGADGEPIDGGTTATVRQHPRRPAEAVALAFRGGFLPDGAIGFEQLSTGDHTPTSLEEEEPIDVFRRGAGGEWELDPDSLARVREDRPTTMMLMPSETGFPQQSLAVTRALGDHFFQQHGAPHTLGVVLLLGSDGLWDVWDYTDVLDFAISAVSDAQTEAAVARSVGGVVEATRERSQEYFGEAADNIAAILVSFDITPTSSGRRSTR</sequence>
<dbReference type="GeneID" id="17262202"/>